<reference evidence="2 3" key="1">
    <citation type="submission" date="2014-04" db="EMBL/GenBank/DDBJ databases">
        <title>Evolutionary Origins and Diversification of the Mycorrhizal Mutualists.</title>
        <authorList>
            <consortium name="DOE Joint Genome Institute"/>
            <consortium name="Mycorrhizal Genomics Consortium"/>
            <person name="Kohler A."/>
            <person name="Kuo A."/>
            <person name="Nagy L.G."/>
            <person name="Floudas D."/>
            <person name="Copeland A."/>
            <person name="Barry K.W."/>
            <person name="Cichocki N."/>
            <person name="Veneault-Fourrey C."/>
            <person name="LaButti K."/>
            <person name="Lindquist E.A."/>
            <person name="Lipzen A."/>
            <person name="Lundell T."/>
            <person name="Morin E."/>
            <person name="Murat C."/>
            <person name="Riley R."/>
            <person name="Ohm R."/>
            <person name="Sun H."/>
            <person name="Tunlid A."/>
            <person name="Henrissat B."/>
            <person name="Grigoriev I.V."/>
            <person name="Hibbett D.S."/>
            <person name="Martin F."/>
        </authorList>
    </citation>
    <scope>NUCLEOTIDE SEQUENCE [LARGE SCALE GENOMIC DNA]</scope>
    <source>
        <strain evidence="2 3">Koide BX008</strain>
    </source>
</reference>
<dbReference type="AlphaFoldDB" id="A0A0C2XFL8"/>
<dbReference type="InParanoid" id="A0A0C2XFL8"/>
<evidence type="ECO:0000313" key="2">
    <source>
        <dbReference type="EMBL" id="KIL67668.1"/>
    </source>
</evidence>
<dbReference type="EMBL" id="KN818231">
    <property type="protein sequence ID" value="KIL67668.1"/>
    <property type="molecule type" value="Genomic_DNA"/>
</dbReference>
<gene>
    <name evidence="2" type="ORF">M378DRAFT_9415</name>
</gene>
<proteinExistence type="predicted"/>
<organism evidence="2 3">
    <name type="scientific">Amanita muscaria (strain Koide BX008)</name>
    <dbReference type="NCBI Taxonomy" id="946122"/>
    <lineage>
        <taxon>Eukaryota</taxon>
        <taxon>Fungi</taxon>
        <taxon>Dikarya</taxon>
        <taxon>Basidiomycota</taxon>
        <taxon>Agaricomycotina</taxon>
        <taxon>Agaricomycetes</taxon>
        <taxon>Agaricomycetidae</taxon>
        <taxon>Agaricales</taxon>
        <taxon>Pluteineae</taxon>
        <taxon>Amanitaceae</taxon>
        <taxon>Amanita</taxon>
    </lineage>
</organism>
<accession>A0A0C2XFL8</accession>
<keyword evidence="1" id="KW-0812">Transmembrane</keyword>
<dbReference type="Proteomes" id="UP000054549">
    <property type="component" value="Unassembled WGS sequence"/>
</dbReference>
<name>A0A0C2XFL8_AMAMK</name>
<evidence type="ECO:0000313" key="3">
    <source>
        <dbReference type="Proteomes" id="UP000054549"/>
    </source>
</evidence>
<dbReference type="HOGENOM" id="CLU_2359239_0_0_1"/>
<sequence length="96" mass="11210">MYYVRIQLNLHLLPVLTELHRSSASSLFTNFRTQDRFTSLIFSTPPFPDYIVRSHPLDFPRFSASNTCDPSHIFLPFVAVIHATLFGYIRFFVKDI</sequence>
<feature type="transmembrane region" description="Helical" evidence="1">
    <location>
        <begin position="73"/>
        <end position="93"/>
    </location>
</feature>
<protein>
    <submittedName>
        <fullName evidence="2">Uncharacterized protein</fullName>
    </submittedName>
</protein>
<keyword evidence="1" id="KW-0472">Membrane</keyword>
<keyword evidence="1" id="KW-1133">Transmembrane helix</keyword>
<keyword evidence="3" id="KW-1185">Reference proteome</keyword>
<evidence type="ECO:0000256" key="1">
    <source>
        <dbReference type="SAM" id="Phobius"/>
    </source>
</evidence>